<proteinExistence type="predicted"/>
<dbReference type="GO" id="GO:0003677">
    <property type="term" value="F:DNA binding"/>
    <property type="evidence" value="ECO:0007669"/>
    <property type="project" value="InterPro"/>
</dbReference>
<dbReference type="InterPro" id="IPR016177">
    <property type="entry name" value="DNA-bd_dom_sf"/>
</dbReference>
<feature type="non-terminal residue" evidence="2">
    <location>
        <position position="356"/>
    </location>
</feature>
<organism evidence="2">
    <name type="scientific">marine sediment metagenome</name>
    <dbReference type="NCBI Taxonomy" id="412755"/>
    <lineage>
        <taxon>unclassified sequences</taxon>
        <taxon>metagenomes</taxon>
        <taxon>ecological metagenomes</taxon>
    </lineage>
</organism>
<feature type="compositionally biased region" description="Basic residues" evidence="1">
    <location>
        <begin position="119"/>
        <end position="130"/>
    </location>
</feature>
<accession>X1SDD2</accession>
<evidence type="ECO:0000313" key="2">
    <source>
        <dbReference type="EMBL" id="GAI77151.1"/>
    </source>
</evidence>
<sequence length="356" mass="41648">MWRRNPVLHDYTGTNRLRGDIPYQIIEDVVDTILQKRFSPLDEIQKARYNRIIEDANEQGIDPFYAVYRNLFANKDRLRPYWNKARKWLHHYSISLWEAKNEILLAKEKRVPPSGAVFRPKKKNPPKPKRDKVPGTISRSKGRYYWVVKGKMKTRPLIDPGTKRKMPGGLIVESGRYYWRVPGWIGQQRLVPKGKKYSTKDKATALRIAKKLWNQVKKNDPELAANIQKHTRVNGMATKDRAVAEKVAARLWKQIQKENPELAAKMAKDNRFKAKDHWYAQIVAGKKRRFIGSFETRAEAEAAYAKEFEKIWGYPSGYNVRCIPKIDNVWPTWEEQKARLALMNEHPRMPVIGQST</sequence>
<evidence type="ECO:0000256" key="1">
    <source>
        <dbReference type="SAM" id="MobiDB-lite"/>
    </source>
</evidence>
<gene>
    <name evidence="2" type="ORF">S12H4_16263</name>
</gene>
<feature type="region of interest" description="Disordered" evidence="1">
    <location>
        <begin position="114"/>
        <end position="136"/>
    </location>
</feature>
<dbReference type="SUPFAM" id="SSF54171">
    <property type="entry name" value="DNA-binding domain"/>
    <property type="match status" value="1"/>
</dbReference>
<comment type="caution">
    <text evidence="2">The sequence shown here is derived from an EMBL/GenBank/DDBJ whole genome shotgun (WGS) entry which is preliminary data.</text>
</comment>
<protein>
    <submittedName>
        <fullName evidence="2">Uncharacterized protein</fullName>
    </submittedName>
</protein>
<name>X1SDD2_9ZZZZ</name>
<reference evidence="2" key="1">
    <citation type="journal article" date="2014" name="Front. Microbiol.">
        <title>High frequency of phylogenetically diverse reductive dehalogenase-homologous genes in deep subseafloor sedimentary metagenomes.</title>
        <authorList>
            <person name="Kawai M."/>
            <person name="Futagami T."/>
            <person name="Toyoda A."/>
            <person name="Takaki Y."/>
            <person name="Nishi S."/>
            <person name="Hori S."/>
            <person name="Arai W."/>
            <person name="Tsubouchi T."/>
            <person name="Morono Y."/>
            <person name="Uchiyama I."/>
            <person name="Ito T."/>
            <person name="Fujiyama A."/>
            <person name="Inagaki F."/>
            <person name="Takami H."/>
        </authorList>
    </citation>
    <scope>NUCLEOTIDE SEQUENCE</scope>
    <source>
        <strain evidence="2">Expedition CK06-06</strain>
    </source>
</reference>
<dbReference type="EMBL" id="BARW01007854">
    <property type="protein sequence ID" value="GAI77151.1"/>
    <property type="molecule type" value="Genomic_DNA"/>
</dbReference>
<dbReference type="AlphaFoldDB" id="X1SDD2"/>